<evidence type="ECO:0000256" key="1">
    <source>
        <dbReference type="ARBA" id="ARBA00004651"/>
    </source>
</evidence>
<dbReference type="InterPro" id="IPR027417">
    <property type="entry name" value="P-loop_NTPase"/>
</dbReference>
<dbReference type="Pfam" id="PF12696">
    <property type="entry name" value="TraG-D_C"/>
    <property type="match status" value="1"/>
</dbReference>
<gene>
    <name evidence="9" type="primary">traG</name>
</gene>
<protein>
    <submittedName>
        <fullName evidence="9">Conjugal transfer protein TraG</fullName>
    </submittedName>
</protein>
<feature type="transmembrane region" description="Helical" evidence="7">
    <location>
        <begin position="35"/>
        <end position="56"/>
    </location>
</feature>
<evidence type="ECO:0000256" key="2">
    <source>
        <dbReference type="ARBA" id="ARBA00008806"/>
    </source>
</evidence>
<dbReference type="AlphaFoldDB" id="A0A0E3KI76"/>
<evidence type="ECO:0000256" key="4">
    <source>
        <dbReference type="ARBA" id="ARBA00022692"/>
    </source>
</evidence>
<dbReference type="InterPro" id="IPR051539">
    <property type="entry name" value="T4SS-coupling_protein"/>
</dbReference>
<dbReference type="NCBIfam" id="NF045973">
    <property type="entry name" value="conju_CD1115"/>
    <property type="match status" value="1"/>
</dbReference>
<evidence type="ECO:0000313" key="9">
    <source>
        <dbReference type="EMBL" id="AKA86803.1"/>
    </source>
</evidence>
<dbReference type="RefSeq" id="WP_228026772.1">
    <property type="nucleotide sequence ID" value="NZ_AP018542.1"/>
</dbReference>
<dbReference type="Pfam" id="PF02534">
    <property type="entry name" value="T4SS-DNA_transf"/>
    <property type="match status" value="1"/>
</dbReference>
<evidence type="ECO:0000256" key="5">
    <source>
        <dbReference type="ARBA" id="ARBA00022989"/>
    </source>
</evidence>
<evidence type="ECO:0000256" key="3">
    <source>
        <dbReference type="ARBA" id="ARBA00022475"/>
    </source>
</evidence>
<dbReference type="InterPro" id="IPR032689">
    <property type="entry name" value="TraG-D_C"/>
</dbReference>
<keyword evidence="3" id="KW-1003">Cell membrane</keyword>
<accession>A0A0E3KI76</accession>
<dbReference type="PANTHER" id="PTHR37937">
    <property type="entry name" value="CONJUGATIVE TRANSFER: DNA TRANSPORT"/>
    <property type="match status" value="1"/>
</dbReference>
<dbReference type="SUPFAM" id="SSF52540">
    <property type="entry name" value="P-loop containing nucleoside triphosphate hydrolases"/>
    <property type="match status" value="1"/>
</dbReference>
<dbReference type="Gene3D" id="3.40.50.300">
    <property type="entry name" value="P-loop containing nucleotide triphosphate hydrolases"/>
    <property type="match status" value="2"/>
</dbReference>
<geneLocation type="plasmid" evidence="9">
    <name>pE394</name>
</geneLocation>
<keyword evidence="6 7" id="KW-0472">Membrane</keyword>
<dbReference type="GO" id="GO:0005886">
    <property type="term" value="C:plasma membrane"/>
    <property type="evidence" value="ECO:0007669"/>
    <property type="project" value="UniProtKB-SubCell"/>
</dbReference>
<keyword evidence="9" id="KW-0614">Plasmid</keyword>
<name>A0A0E3KI76_ENTFL</name>
<evidence type="ECO:0000259" key="8">
    <source>
        <dbReference type="Pfam" id="PF12696"/>
    </source>
</evidence>
<dbReference type="InterPro" id="IPR003688">
    <property type="entry name" value="TraG/VirD4"/>
</dbReference>
<dbReference type="EMBL" id="KP399637">
    <property type="protein sequence ID" value="AKA86803.1"/>
    <property type="molecule type" value="Genomic_DNA"/>
</dbReference>
<sequence>MIKSGVRMPLFPLLWKGEAYLNTFWNWTKEHKIKVIFYLLFFLLSNYVSSFFSTYTGTFFNKLSYLTSHLTVIFEAFPIALTIKDLGLALGVTSVLILLVSQKEENNKTYRKGVEHGSATWGNPKKDLEGMFNQKDDSRNILFSENIRMAINNEDVTDFKAQRNKNALIIGGSGSGKTRFFVKPNIMQLNADFVVTDPKGSILNELGVLLRAKENYDIRVLNLIDFSKSMHYNPLAYIKKEEDILKVVETIIKNTSAKDAKEDFWVTTEKLIYQALIAAILNYFEPEERHLGTLVDLLALFEVKENDEDYISTVDQMFLDIEASDPDAFCVKQYNAFKLAAGETAKSILISCATRLAPLNIPAVRDLLSTDEMKLEELGNKVLRDEKGKVQYDKNGNIMYQPVALFVIIPDSDTTFNFISSIMYTQMFNTVITIADTKYNGSLPRPIRCLFDEFANTGQIPNFEILIATIRSRNISATPILQTLSQLKKIYKDSADTIVGNCDTLVFLGGKEESTLKMISGQLGKGTIDDFNTSRTRSQNDSFGQNYSKLGRELMTPDEIQKMDRNKEIVMITSLPPFMDNKYDITNHPNYQYHGQAPVVENGKIIKKGKYWFDTDRYLRSYRAGRLKTYKKVESMNDQNDMKRFVDIRSFCKKIMKEILADDPDFKISVK</sequence>
<dbReference type="CDD" id="cd01127">
    <property type="entry name" value="TrwB_TraG_TraD_VirD4"/>
    <property type="match status" value="1"/>
</dbReference>
<comment type="subcellular location">
    <subcellularLocation>
        <location evidence="1">Cell membrane</location>
        <topology evidence="1">Multi-pass membrane protein</topology>
    </subcellularLocation>
</comment>
<keyword evidence="5 7" id="KW-1133">Transmembrane helix</keyword>
<dbReference type="PANTHER" id="PTHR37937:SF1">
    <property type="entry name" value="CONJUGATIVE TRANSFER: DNA TRANSPORT"/>
    <property type="match status" value="1"/>
</dbReference>
<comment type="similarity">
    <text evidence="2">Belongs to the VirD4/TraG family.</text>
</comment>
<evidence type="ECO:0000256" key="7">
    <source>
        <dbReference type="SAM" id="Phobius"/>
    </source>
</evidence>
<keyword evidence="4 7" id="KW-0812">Transmembrane</keyword>
<evidence type="ECO:0000256" key="6">
    <source>
        <dbReference type="ARBA" id="ARBA00023136"/>
    </source>
</evidence>
<reference evidence="9" key="1">
    <citation type="journal article" date="2015" name="J. Antimicrob. Chemother.">
        <title>A novel gene, optrA, that confers transferable resistance to oxazolidinones and phenicols and its presence in Enterococcus faecalis and Enterococcus faecium of human and animal origin.</title>
        <authorList>
            <person name="Wang Y."/>
            <person name="Lv Y."/>
            <person name="Cai J."/>
            <person name="Schwarz S."/>
            <person name="Cui L."/>
            <person name="Hu Z."/>
            <person name="Zhang R."/>
            <person name="Li J."/>
            <person name="Zhao Q."/>
            <person name="He T."/>
            <person name="Wang D."/>
            <person name="Wang Z."/>
            <person name="Shen Y."/>
            <person name="Li Y."/>
            <person name="Fessler A.T."/>
            <person name="Wu C."/>
            <person name="Yu H."/>
            <person name="Deng X."/>
            <person name="Xia X."/>
            <person name="Shen J."/>
        </authorList>
    </citation>
    <scope>NUCLEOTIDE SEQUENCE</scope>
    <source>
        <strain evidence="9">E394</strain>
        <plasmid evidence="9">pE394</plasmid>
    </source>
</reference>
<feature type="domain" description="TraD/TraG TraM recognition site" evidence="8">
    <location>
        <begin position="446"/>
        <end position="564"/>
    </location>
</feature>
<organism evidence="9">
    <name type="scientific">Enterococcus faecalis</name>
    <name type="common">Streptococcus faecalis</name>
    <dbReference type="NCBI Taxonomy" id="1351"/>
    <lineage>
        <taxon>Bacteria</taxon>
        <taxon>Bacillati</taxon>
        <taxon>Bacillota</taxon>
        <taxon>Bacilli</taxon>
        <taxon>Lactobacillales</taxon>
        <taxon>Enterococcaceae</taxon>
        <taxon>Enterococcus</taxon>
    </lineage>
</organism>
<proteinExistence type="inferred from homology"/>